<keyword evidence="1" id="KW-0433">Leucine-rich repeat</keyword>
<dbReference type="Pfam" id="PF12799">
    <property type="entry name" value="LRR_4"/>
    <property type="match status" value="2"/>
</dbReference>
<dbReference type="PANTHER" id="PTHR46652:SF3">
    <property type="entry name" value="LEUCINE-RICH REPEAT-CONTAINING PROTEIN 9"/>
    <property type="match status" value="1"/>
</dbReference>
<dbReference type="AlphaFoldDB" id="A0A1I1DC87"/>
<dbReference type="SMART" id="SM00365">
    <property type="entry name" value="LRR_SD22"/>
    <property type="match status" value="4"/>
</dbReference>
<dbReference type="PANTHER" id="PTHR46652">
    <property type="entry name" value="LEUCINE-RICH REPEAT AND IQ DOMAIN-CONTAINING PROTEIN 1-RELATED"/>
    <property type="match status" value="1"/>
</dbReference>
<dbReference type="Gene3D" id="3.80.10.10">
    <property type="entry name" value="Ribonuclease Inhibitor"/>
    <property type="match status" value="1"/>
</dbReference>
<dbReference type="InterPro" id="IPR001611">
    <property type="entry name" value="Leu-rich_rpt"/>
</dbReference>
<evidence type="ECO:0000256" key="2">
    <source>
        <dbReference type="ARBA" id="ARBA00022737"/>
    </source>
</evidence>
<sequence>MELSTSITQQLSRLGIEIDKDTQLVKISTDETAFVVPEPMSCFLNSWNKFKKKLFFDKYEEGIPTNPIEIIYPDEVDRENQAISGQPFVSMFWDSHYSYYMLRADDPNPDDPDYYFLDHDDYESEELEPQGKLSDLLSCLYTREQANALVKEEVDEDEVEEIGLYRWICDTYGNPVERIKAEDCEIESLKGLDVYTDLKILSLSNNNISDISKLDALKNLEELSLNYNQITDISAVANKIRLKYFSIKENNVIDILALETCENLQILDLCNNKISDISPIKKLHQLKNIFLRNNPINDYSPLASLPKLELVTVSKISDDELAKLKQLLGEKVKIDNN</sequence>
<dbReference type="InterPro" id="IPR025875">
    <property type="entry name" value="Leu-rich_rpt_4"/>
</dbReference>
<evidence type="ECO:0000313" key="4">
    <source>
        <dbReference type="Proteomes" id="UP000199514"/>
    </source>
</evidence>
<keyword evidence="2" id="KW-0677">Repeat</keyword>
<proteinExistence type="predicted"/>
<dbReference type="STRING" id="927664.SAMN05421780_101111"/>
<dbReference type="Proteomes" id="UP000199514">
    <property type="component" value="Unassembled WGS sequence"/>
</dbReference>
<accession>A0A1I1DC87</accession>
<organism evidence="3 4">
    <name type="scientific">Flexibacter flexilis DSM 6793</name>
    <dbReference type="NCBI Taxonomy" id="927664"/>
    <lineage>
        <taxon>Bacteria</taxon>
        <taxon>Pseudomonadati</taxon>
        <taxon>Bacteroidota</taxon>
        <taxon>Cytophagia</taxon>
        <taxon>Cytophagales</taxon>
        <taxon>Flexibacteraceae</taxon>
        <taxon>Flexibacter</taxon>
    </lineage>
</organism>
<dbReference type="RefSeq" id="WP_091505702.1">
    <property type="nucleotide sequence ID" value="NZ_FOLE01000001.1"/>
</dbReference>
<keyword evidence="4" id="KW-1185">Reference proteome</keyword>
<dbReference type="EMBL" id="FOLE01000001">
    <property type="protein sequence ID" value="SFB72414.1"/>
    <property type="molecule type" value="Genomic_DNA"/>
</dbReference>
<protein>
    <submittedName>
        <fullName evidence="3">Leucine Rich repeat-containing protein</fullName>
    </submittedName>
</protein>
<name>A0A1I1DC87_9BACT</name>
<dbReference type="InterPro" id="IPR050836">
    <property type="entry name" value="SDS22/Internalin_LRR"/>
</dbReference>
<dbReference type="SUPFAM" id="SSF52058">
    <property type="entry name" value="L domain-like"/>
    <property type="match status" value="1"/>
</dbReference>
<dbReference type="OrthoDB" id="1148122at2"/>
<evidence type="ECO:0000313" key="3">
    <source>
        <dbReference type="EMBL" id="SFB72414.1"/>
    </source>
</evidence>
<reference evidence="3 4" key="1">
    <citation type="submission" date="2016-10" db="EMBL/GenBank/DDBJ databases">
        <authorList>
            <person name="de Groot N.N."/>
        </authorList>
    </citation>
    <scope>NUCLEOTIDE SEQUENCE [LARGE SCALE GENOMIC DNA]</scope>
    <source>
        <strain evidence="3 4">DSM 6793</strain>
    </source>
</reference>
<dbReference type="InterPro" id="IPR032675">
    <property type="entry name" value="LRR_dom_sf"/>
</dbReference>
<dbReference type="PROSITE" id="PS51450">
    <property type="entry name" value="LRR"/>
    <property type="match status" value="4"/>
</dbReference>
<gene>
    <name evidence="3" type="ORF">SAMN05421780_101111</name>
</gene>
<evidence type="ECO:0000256" key="1">
    <source>
        <dbReference type="ARBA" id="ARBA00022614"/>
    </source>
</evidence>